<evidence type="ECO:0000313" key="2">
    <source>
        <dbReference type="Ensembl" id="ENSPSIP00000008502.1"/>
    </source>
</evidence>
<reference evidence="2" key="3">
    <citation type="submission" date="2025-08" db="UniProtKB">
        <authorList>
            <consortium name="Ensembl"/>
        </authorList>
    </citation>
    <scope>IDENTIFICATION</scope>
</reference>
<dbReference type="eggNOG" id="KOG2624">
    <property type="taxonomic scope" value="Eukaryota"/>
</dbReference>
<name>K7FKE2_PELSI</name>
<reference evidence="3" key="1">
    <citation type="submission" date="2011-10" db="EMBL/GenBank/DDBJ databases">
        <authorList>
            <consortium name="Soft-shell Turtle Genome Consortium"/>
        </authorList>
    </citation>
    <scope>NUCLEOTIDE SEQUENCE [LARGE SCALE GENOMIC DNA]</scope>
    <source>
        <strain evidence="3">Daiwa-1</strain>
    </source>
</reference>
<dbReference type="PANTHER" id="PTHR11005">
    <property type="entry name" value="LYSOSOMAL ACID LIPASE-RELATED"/>
    <property type="match status" value="1"/>
</dbReference>
<dbReference type="STRING" id="13735.ENSPSIP00000008502"/>
<sequence length="99" mass="11402">MTDDGYYLSINRIPVDTGNRRNSSLKPVLLQHGLVSEGTTWITNMVNSSLGFILADAGYDVWIGNNRANYWARKHHNFTADQEEFSDYRYLKPNGRKTF</sequence>
<keyword evidence="3" id="KW-1185">Reference proteome</keyword>
<organism evidence="2 3">
    <name type="scientific">Pelodiscus sinensis</name>
    <name type="common">Chinese softshell turtle</name>
    <name type="synonym">Trionyx sinensis</name>
    <dbReference type="NCBI Taxonomy" id="13735"/>
    <lineage>
        <taxon>Eukaryota</taxon>
        <taxon>Metazoa</taxon>
        <taxon>Chordata</taxon>
        <taxon>Craniata</taxon>
        <taxon>Vertebrata</taxon>
        <taxon>Euteleostomi</taxon>
        <taxon>Archelosauria</taxon>
        <taxon>Testudinata</taxon>
        <taxon>Testudines</taxon>
        <taxon>Cryptodira</taxon>
        <taxon>Trionychia</taxon>
        <taxon>Trionychidae</taxon>
        <taxon>Pelodiscus</taxon>
    </lineage>
</organism>
<evidence type="ECO:0000259" key="1">
    <source>
        <dbReference type="Pfam" id="PF04083"/>
    </source>
</evidence>
<reference evidence="3" key="2">
    <citation type="journal article" date="2013" name="Nat. Genet.">
        <title>The draft genomes of soft-shell turtle and green sea turtle yield insights into the development and evolution of the turtle-specific body plan.</title>
        <authorList>
            <person name="Wang Z."/>
            <person name="Pascual-Anaya J."/>
            <person name="Zadissa A."/>
            <person name="Li W."/>
            <person name="Niimura Y."/>
            <person name="Huang Z."/>
            <person name="Li C."/>
            <person name="White S."/>
            <person name="Xiong Z."/>
            <person name="Fang D."/>
            <person name="Wang B."/>
            <person name="Ming Y."/>
            <person name="Chen Y."/>
            <person name="Zheng Y."/>
            <person name="Kuraku S."/>
            <person name="Pignatelli M."/>
            <person name="Herrero J."/>
            <person name="Beal K."/>
            <person name="Nozawa M."/>
            <person name="Li Q."/>
            <person name="Wang J."/>
            <person name="Zhang H."/>
            <person name="Yu L."/>
            <person name="Shigenobu S."/>
            <person name="Wang J."/>
            <person name="Liu J."/>
            <person name="Flicek P."/>
            <person name="Searle S."/>
            <person name="Wang J."/>
            <person name="Kuratani S."/>
            <person name="Yin Y."/>
            <person name="Aken B."/>
            <person name="Zhang G."/>
            <person name="Irie N."/>
        </authorList>
    </citation>
    <scope>NUCLEOTIDE SEQUENCE [LARGE SCALE GENOMIC DNA]</scope>
    <source>
        <strain evidence="3">Daiwa-1</strain>
    </source>
</reference>
<dbReference type="Proteomes" id="UP000007267">
    <property type="component" value="Unassembled WGS sequence"/>
</dbReference>
<dbReference type="EMBL" id="AGCU01074777">
    <property type="status" value="NOT_ANNOTATED_CDS"/>
    <property type="molecule type" value="Genomic_DNA"/>
</dbReference>
<dbReference type="HOGENOM" id="CLU_141202_0_0_1"/>
<dbReference type="Pfam" id="PF04083">
    <property type="entry name" value="Abhydro_lipase"/>
    <property type="match status" value="1"/>
</dbReference>
<proteinExistence type="predicted"/>
<feature type="domain" description="Partial AB-hydrolase lipase" evidence="1">
    <location>
        <begin position="2"/>
        <end position="44"/>
    </location>
</feature>
<accession>K7FKE2</accession>
<dbReference type="Ensembl" id="ENSPSIT00000008546.1">
    <property type="protein sequence ID" value="ENSPSIP00000008502.1"/>
    <property type="gene ID" value="ENSPSIG00000007788.1"/>
</dbReference>
<dbReference type="SUPFAM" id="SSF53474">
    <property type="entry name" value="alpha/beta-Hydrolases"/>
    <property type="match status" value="1"/>
</dbReference>
<dbReference type="Gene3D" id="3.40.50.1820">
    <property type="entry name" value="alpha/beta hydrolase"/>
    <property type="match status" value="1"/>
</dbReference>
<protein>
    <recommendedName>
        <fullName evidence="1">Partial AB-hydrolase lipase domain-containing protein</fullName>
    </recommendedName>
</protein>
<dbReference type="AlphaFoldDB" id="K7FKE2"/>
<evidence type="ECO:0000313" key="3">
    <source>
        <dbReference type="Proteomes" id="UP000007267"/>
    </source>
</evidence>
<dbReference type="GO" id="GO:0006629">
    <property type="term" value="P:lipid metabolic process"/>
    <property type="evidence" value="ECO:0007669"/>
    <property type="project" value="InterPro"/>
</dbReference>
<dbReference type="InterPro" id="IPR029058">
    <property type="entry name" value="AB_hydrolase_fold"/>
</dbReference>
<reference evidence="2" key="4">
    <citation type="submission" date="2025-09" db="UniProtKB">
        <authorList>
            <consortium name="Ensembl"/>
        </authorList>
    </citation>
    <scope>IDENTIFICATION</scope>
</reference>
<dbReference type="InterPro" id="IPR006693">
    <property type="entry name" value="AB_hydrolase_lipase"/>
</dbReference>
<dbReference type="GeneTree" id="ENSGT00940000156860"/>
<dbReference type="OMA" id="SEGTTWI"/>